<name>A0ABV2VW69_9ACTN</name>
<dbReference type="Proteomes" id="UP001550348">
    <property type="component" value="Unassembled WGS sequence"/>
</dbReference>
<dbReference type="EMBL" id="JBEXRX010000302">
    <property type="protein sequence ID" value="MEU0157055.1"/>
    <property type="molecule type" value="Genomic_DNA"/>
</dbReference>
<comment type="caution">
    <text evidence="1">The sequence shown here is derived from an EMBL/GenBank/DDBJ whole genome shotgun (WGS) entry which is preliminary data.</text>
</comment>
<evidence type="ECO:0000313" key="1">
    <source>
        <dbReference type="EMBL" id="MEU0157055.1"/>
    </source>
</evidence>
<gene>
    <name evidence="1" type="ORF">ABZ071_35430</name>
</gene>
<proteinExistence type="predicted"/>
<evidence type="ECO:0000313" key="2">
    <source>
        <dbReference type="Proteomes" id="UP001550348"/>
    </source>
</evidence>
<organism evidence="1 2">
    <name type="scientific">Micromonospora fulviviridis</name>
    <dbReference type="NCBI Taxonomy" id="47860"/>
    <lineage>
        <taxon>Bacteria</taxon>
        <taxon>Bacillati</taxon>
        <taxon>Actinomycetota</taxon>
        <taxon>Actinomycetes</taxon>
        <taxon>Micromonosporales</taxon>
        <taxon>Micromonosporaceae</taxon>
        <taxon>Micromonospora</taxon>
    </lineage>
</organism>
<reference evidence="1 2" key="1">
    <citation type="submission" date="2024-06" db="EMBL/GenBank/DDBJ databases">
        <title>The Natural Products Discovery Center: Release of the First 8490 Sequenced Strains for Exploring Actinobacteria Biosynthetic Diversity.</title>
        <authorList>
            <person name="Kalkreuter E."/>
            <person name="Kautsar S.A."/>
            <person name="Yang D."/>
            <person name="Bader C.D."/>
            <person name="Teijaro C.N."/>
            <person name="Fluegel L."/>
            <person name="Davis C.M."/>
            <person name="Simpson J.R."/>
            <person name="Lauterbach L."/>
            <person name="Steele A.D."/>
            <person name="Gui C."/>
            <person name="Meng S."/>
            <person name="Li G."/>
            <person name="Viehrig K."/>
            <person name="Ye F."/>
            <person name="Su P."/>
            <person name="Kiefer A.F."/>
            <person name="Nichols A."/>
            <person name="Cepeda A.J."/>
            <person name="Yan W."/>
            <person name="Fan B."/>
            <person name="Jiang Y."/>
            <person name="Adhikari A."/>
            <person name="Zheng C.-J."/>
            <person name="Schuster L."/>
            <person name="Cowan T.M."/>
            <person name="Smanski M.J."/>
            <person name="Chevrette M.G."/>
            <person name="De Carvalho L.P.S."/>
            <person name="Shen B."/>
        </authorList>
    </citation>
    <scope>NUCLEOTIDE SEQUENCE [LARGE SCALE GENOMIC DNA]</scope>
    <source>
        <strain evidence="1 2">NPDC006286</strain>
    </source>
</reference>
<protein>
    <submittedName>
        <fullName evidence="1">Uncharacterized protein</fullName>
    </submittedName>
</protein>
<accession>A0ABV2VW69</accession>
<sequence length="84" mass="8808">MTDTPAAATADQGVVLDPDEAADLARLLDLIEDWLLHADDDARADLAGFLDGSGHGHLAAAGLATLVGHNATTLHRRLRKATTR</sequence>
<dbReference type="RefSeq" id="WP_355668521.1">
    <property type="nucleotide sequence ID" value="NZ_JBEXRX010000302.1"/>
</dbReference>
<keyword evidence="2" id="KW-1185">Reference proteome</keyword>